<gene>
    <name evidence="1" type="ORF">FPLFYP42_00180</name>
</gene>
<name>A0A6N2YHY7_FLAPL</name>
<reference evidence="1" key="1">
    <citation type="submission" date="2019-11" db="EMBL/GenBank/DDBJ databases">
        <authorList>
            <person name="Feng L."/>
        </authorList>
    </citation>
    <scope>NUCLEOTIDE SEQUENCE</scope>
    <source>
        <strain evidence="1">FplautiiLFYP42</strain>
    </source>
</reference>
<protein>
    <submittedName>
        <fullName evidence="1">Helix-turn-helix domain protein</fullName>
    </submittedName>
</protein>
<organism evidence="1">
    <name type="scientific">Flavonifractor plautii</name>
    <name type="common">Fusobacterium plautii</name>
    <dbReference type="NCBI Taxonomy" id="292800"/>
    <lineage>
        <taxon>Bacteria</taxon>
        <taxon>Bacillati</taxon>
        <taxon>Bacillota</taxon>
        <taxon>Clostridia</taxon>
        <taxon>Eubacteriales</taxon>
        <taxon>Oscillospiraceae</taxon>
        <taxon>Flavonifractor</taxon>
    </lineage>
</organism>
<sequence>MIASEYRSYRELPLFLNAKMVAQVLGVSPSSGYELMHEPGFPVLKVGSRMVVPKEQFIRWVQEHTGDGSCASLQALCASMRGGAGPFPEVLRAGFGPVSEALRGRGAKQDNPQIPHLPAVRRAPVSLVLARPGERIYPPSGGASRAFVLPQAAAKRILQAEARTHFPVGGHPTGPIDNNLITVAGYTGYPRKDLVWCASQRWGHAIPDLLRR</sequence>
<proteinExistence type="predicted"/>
<accession>A0A6N2YHY7</accession>
<dbReference type="AlphaFoldDB" id="A0A6N2YHY7"/>
<dbReference type="EMBL" id="CACRUB010000013">
    <property type="protein sequence ID" value="VYT65697.1"/>
    <property type="molecule type" value="Genomic_DNA"/>
</dbReference>
<evidence type="ECO:0000313" key="1">
    <source>
        <dbReference type="EMBL" id="VYT65697.1"/>
    </source>
</evidence>